<keyword evidence="2" id="KW-1185">Reference proteome</keyword>
<organism evidence="1 2">
    <name type="scientific">Trifolium pratense</name>
    <name type="common">Red clover</name>
    <dbReference type="NCBI Taxonomy" id="57577"/>
    <lineage>
        <taxon>Eukaryota</taxon>
        <taxon>Viridiplantae</taxon>
        <taxon>Streptophyta</taxon>
        <taxon>Embryophyta</taxon>
        <taxon>Tracheophyta</taxon>
        <taxon>Spermatophyta</taxon>
        <taxon>Magnoliopsida</taxon>
        <taxon>eudicotyledons</taxon>
        <taxon>Gunneridae</taxon>
        <taxon>Pentapetalae</taxon>
        <taxon>rosids</taxon>
        <taxon>fabids</taxon>
        <taxon>Fabales</taxon>
        <taxon>Fabaceae</taxon>
        <taxon>Papilionoideae</taxon>
        <taxon>50 kb inversion clade</taxon>
        <taxon>NPAAA clade</taxon>
        <taxon>Hologalegina</taxon>
        <taxon>IRL clade</taxon>
        <taxon>Trifolieae</taxon>
        <taxon>Trifolium</taxon>
    </lineage>
</organism>
<gene>
    <name evidence="1" type="ORF">MILVUS5_LOCUS18390</name>
</gene>
<evidence type="ECO:0000313" key="2">
    <source>
        <dbReference type="Proteomes" id="UP001177021"/>
    </source>
</evidence>
<accession>A0ACB0JZR7</accession>
<reference evidence="1" key="1">
    <citation type="submission" date="2023-10" db="EMBL/GenBank/DDBJ databases">
        <authorList>
            <person name="Rodriguez Cubillos JULIANA M."/>
            <person name="De Vega J."/>
        </authorList>
    </citation>
    <scope>NUCLEOTIDE SEQUENCE</scope>
</reference>
<dbReference type="Proteomes" id="UP001177021">
    <property type="component" value="Unassembled WGS sequence"/>
</dbReference>
<sequence>MGRICWVKNRGLLYGVGDMSKHYKPGVSSLTQAYSTQVATNSSAEIAAQMEAVLQRANAAEDDARFAREESQRANQRTKNLERQVKKLAQSVSFIKGDNTVVIETMRKMTRTTA</sequence>
<evidence type="ECO:0000313" key="1">
    <source>
        <dbReference type="EMBL" id="CAJ2650599.1"/>
    </source>
</evidence>
<proteinExistence type="predicted"/>
<protein>
    <submittedName>
        <fullName evidence="1">Uncharacterized protein</fullName>
    </submittedName>
</protein>
<dbReference type="EMBL" id="CASHSV030000109">
    <property type="protein sequence ID" value="CAJ2650599.1"/>
    <property type="molecule type" value="Genomic_DNA"/>
</dbReference>
<name>A0ACB0JZR7_TRIPR</name>
<comment type="caution">
    <text evidence="1">The sequence shown here is derived from an EMBL/GenBank/DDBJ whole genome shotgun (WGS) entry which is preliminary data.</text>
</comment>